<organism evidence="2 3">
    <name type="scientific">Oceanibacterium hippocampi</name>
    <dbReference type="NCBI Taxonomy" id="745714"/>
    <lineage>
        <taxon>Bacteria</taxon>
        <taxon>Pseudomonadati</taxon>
        <taxon>Pseudomonadota</taxon>
        <taxon>Alphaproteobacteria</taxon>
        <taxon>Sneathiellales</taxon>
        <taxon>Sneathiellaceae</taxon>
        <taxon>Oceanibacterium</taxon>
    </lineage>
</organism>
<evidence type="ECO:0000259" key="1">
    <source>
        <dbReference type="Pfam" id="PF01575"/>
    </source>
</evidence>
<evidence type="ECO:0000313" key="3">
    <source>
        <dbReference type="Proteomes" id="UP000193200"/>
    </source>
</evidence>
<feature type="domain" description="MaoC-like" evidence="1">
    <location>
        <begin position="10"/>
        <end position="119"/>
    </location>
</feature>
<dbReference type="AlphaFoldDB" id="A0A1Y5SS71"/>
<dbReference type="OrthoDB" id="9796589at2"/>
<dbReference type="PANTHER" id="PTHR43664">
    <property type="entry name" value="MONOAMINE OXIDASE-RELATED"/>
    <property type="match status" value="1"/>
</dbReference>
<proteinExistence type="predicted"/>
<dbReference type="InParanoid" id="A0A1Y5SS71"/>
<dbReference type="Gene3D" id="3.10.129.10">
    <property type="entry name" value="Hotdog Thioesterase"/>
    <property type="match status" value="1"/>
</dbReference>
<dbReference type="EMBL" id="FWFR01000001">
    <property type="protein sequence ID" value="SLN46543.1"/>
    <property type="molecule type" value="Genomic_DNA"/>
</dbReference>
<dbReference type="InterPro" id="IPR002539">
    <property type="entry name" value="MaoC-like_dom"/>
</dbReference>
<dbReference type="Proteomes" id="UP000193200">
    <property type="component" value="Unassembled WGS sequence"/>
</dbReference>
<dbReference type="SUPFAM" id="SSF54637">
    <property type="entry name" value="Thioesterase/thiol ester dehydrase-isomerase"/>
    <property type="match status" value="1"/>
</dbReference>
<dbReference type="InterPro" id="IPR029069">
    <property type="entry name" value="HotDog_dom_sf"/>
</dbReference>
<accession>A0A1Y5SS71</accession>
<dbReference type="RefSeq" id="WP_085883201.1">
    <property type="nucleotide sequence ID" value="NZ_FWFR01000001.1"/>
</dbReference>
<reference evidence="2 3" key="1">
    <citation type="submission" date="2017-03" db="EMBL/GenBank/DDBJ databases">
        <authorList>
            <person name="Afonso C.L."/>
            <person name="Miller P.J."/>
            <person name="Scott M.A."/>
            <person name="Spackman E."/>
            <person name="Goraichik I."/>
            <person name="Dimitrov K.M."/>
            <person name="Suarez D.L."/>
            <person name="Swayne D.E."/>
        </authorList>
    </citation>
    <scope>NUCLEOTIDE SEQUENCE [LARGE SCALE GENOMIC DNA]</scope>
    <source>
        <strain evidence="2 3">CECT 7691</strain>
    </source>
</reference>
<evidence type="ECO:0000313" key="2">
    <source>
        <dbReference type="EMBL" id="SLN46543.1"/>
    </source>
</evidence>
<name>A0A1Y5SS71_9PROT</name>
<dbReference type="CDD" id="cd03451">
    <property type="entry name" value="FkbR2"/>
    <property type="match status" value="1"/>
</dbReference>
<protein>
    <submittedName>
        <fullName evidence="2">Bifunctional protein PaaZ</fullName>
    </submittedName>
</protein>
<dbReference type="PANTHER" id="PTHR43664:SF1">
    <property type="entry name" value="BETA-METHYLMALYL-COA DEHYDRATASE"/>
    <property type="match status" value="1"/>
</dbReference>
<dbReference type="InterPro" id="IPR052342">
    <property type="entry name" value="MCH/BMMD"/>
</dbReference>
<gene>
    <name evidence="2" type="primary">paaZ_2</name>
    <name evidence="2" type="ORF">OCH7691_01992</name>
</gene>
<sequence>MAGLWFEEFTVGKVIEHAARRTVTESDNMWFCNATLNTQPLHIDFHFAEKTEFGKPIVNSVFTLGLMIGMGVSETTIGTTVGNLGMTDVNFPRPVFHGDTLHSRTTVLETRESKSRPTNGIVVLLHEAFNQNDELVGSCKRTALMHKRPQA</sequence>
<keyword evidence="3" id="KW-1185">Reference proteome</keyword>
<dbReference type="Pfam" id="PF01575">
    <property type="entry name" value="MaoC_dehydratas"/>
    <property type="match status" value="1"/>
</dbReference>